<dbReference type="AlphaFoldDB" id="A0A450Z486"/>
<dbReference type="EMBL" id="CAADFT010000119">
    <property type="protein sequence ID" value="VFK48572.1"/>
    <property type="molecule type" value="Genomic_DNA"/>
</dbReference>
<accession>A0A450Z486</accession>
<organism evidence="1">
    <name type="scientific">Candidatus Kentrum sp. TC</name>
    <dbReference type="NCBI Taxonomy" id="2126339"/>
    <lineage>
        <taxon>Bacteria</taxon>
        <taxon>Pseudomonadati</taxon>
        <taxon>Pseudomonadota</taxon>
        <taxon>Gammaproteobacteria</taxon>
        <taxon>Candidatus Kentrum</taxon>
    </lineage>
</organism>
<proteinExistence type="predicted"/>
<gene>
    <name evidence="1" type="ORF">BECKTC1821E_GA0114239_11196</name>
</gene>
<reference evidence="1" key="1">
    <citation type="submission" date="2019-02" db="EMBL/GenBank/DDBJ databases">
        <authorList>
            <person name="Gruber-Vodicka R. H."/>
            <person name="Seah K. B. B."/>
        </authorList>
    </citation>
    <scope>NUCLEOTIDE SEQUENCE</scope>
    <source>
        <strain evidence="1">BECK_BZ125</strain>
    </source>
</reference>
<sequence>MDNLERRVEHLEIDTHEVKVDIARMNVRMDVAFPTFSTREDTI</sequence>
<name>A0A450Z486_9GAMM</name>
<protein>
    <submittedName>
        <fullName evidence="1">Uncharacterized protein</fullName>
    </submittedName>
</protein>
<evidence type="ECO:0000313" key="1">
    <source>
        <dbReference type="EMBL" id="VFK48572.1"/>
    </source>
</evidence>